<evidence type="ECO:0000259" key="5">
    <source>
        <dbReference type="PROSITE" id="PS50146"/>
    </source>
</evidence>
<keyword evidence="1" id="KW-0808">Transferase</keyword>
<evidence type="ECO:0000256" key="1">
    <source>
        <dbReference type="ARBA" id="ARBA00022679"/>
    </source>
</evidence>
<proteinExistence type="predicted"/>
<dbReference type="InterPro" id="IPR017438">
    <property type="entry name" value="ATP-NAD_kinase_N"/>
</dbReference>
<keyword evidence="3" id="KW-0418">Kinase</keyword>
<dbReference type="Pfam" id="PF19279">
    <property type="entry name" value="YegS_C"/>
    <property type="match status" value="1"/>
</dbReference>
<dbReference type="InterPro" id="IPR050187">
    <property type="entry name" value="Lipid_Phosphate_FormReg"/>
</dbReference>
<keyword evidence="7" id="KW-1185">Reference proteome</keyword>
<dbReference type="Gene3D" id="2.60.200.40">
    <property type="match status" value="1"/>
</dbReference>
<dbReference type="Gene3D" id="3.40.50.10330">
    <property type="entry name" value="Probable inorganic polyphosphate/atp-NAD kinase, domain 1"/>
    <property type="match status" value="1"/>
</dbReference>
<protein>
    <recommendedName>
        <fullName evidence="5">DAGKc domain-containing protein</fullName>
    </recommendedName>
</protein>
<dbReference type="PROSITE" id="PS50146">
    <property type="entry name" value="DAGK"/>
    <property type="match status" value="1"/>
</dbReference>
<evidence type="ECO:0000256" key="2">
    <source>
        <dbReference type="ARBA" id="ARBA00022741"/>
    </source>
</evidence>
<dbReference type="GO" id="GO:0005524">
    <property type="term" value="F:ATP binding"/>
    <property type="evidence" value="ECO:0007669"/>
    <property type="project" value="UniProtKB-KW"/>
</dbReference>
<evidence type="ECO:0000256" key="3">
    <source>
        <dbReference type="ARBA" id="ARBA00022777"/>
    </source>
</evidence>
<dbReference type="PANTHER" id="PTHR12358:SF54">
    <property type="entry name" value="SPHINGOSINE KINASE RELATED PROTEIN"/>
    <property type="match status" value="1"/>
</dbReference>
<comment type="caution">
    <text evidence="6">The sequence shown here is derived from an EMBL/GenBank/DDBJ whole genome shotgun (WGS) entry which is preliminary data.</text>
</comment>
<dbReference type="GO" id="GO:0016301">
    <property type="term" value="F:kinase activity"/>
    <property type="evidence" value="ECO:0007669"/>
    <property type="project" value="UniProtKB-KW"/>
</dbReference>
<reference evidence="6 7" key="1">
    <citation type="journal article" date="2014" name="PLoS Genet.">
        <title>Phylogenetically driven sequencing of extremely halophilic archaea reveals strategies for static and dynamic osmo-response.</title>
        <authorList>
            <person name="Becker E.A."/>
            <person name="Seitzer P.M."/>
            <person name="Tritt A."/>
            <person name="Larsen D."/>
            <person name="Krusor M."/>
            <person name="Yao A.I."/>
            <person name="Wu D."/>
            <person name="Madern D."/>
            <person name="Eisen J.A."/>
            <person name="Darling A.E."/>
            <person name="Facciotti M.T."/>
        </authorList>
    </citation>
    <scope>NUCLEOTIDE SEQUENCE [LARGE SCALE GENOMIC DNA]</scope>
    <source>
        <strain evidence="6 7">ATCC 33800</strain>
    </source>
</reference>
<evidence type="ECO:0000313" key="6">
    <source>
        <dbReference type="EMBL" id="EMA12756.1"/>
    </source>
</evidence>
<accession>M0JUV5</accession>
<dbReference type="EMBL" id="AOLR01000021">
    <property type="protein sequence ID" value="EMA12756.1"/>
    <property type="molecule type" value="Genomic_DNA"/>
</dbReference>
<dbReference type="SMART" id="SM00046">
    <property type="entry name" value="DAGKc"/>
    <property type="match status" value="1"/>
</dbReference>
<dbReference type="SUPFAM" id="SSF111331">
    <property type="entry name" value="NAD kinase/diacylglycerol kinase-like"/>
    <property type="match status" value="1"/>
</dbReference>
<dbReference type="InterPro" id="IPR016064">
    <property type="entry name" value="NAD/diacylglycerol_kinase_sf"/>
</dbReference>
<evidence type="ECO:0000256" key="4">
    <source>
        <dbReference type="ARBA" id="ARBA00022840"/>
    </source>
</evidence>
<sequence length="302" mass="31417">MIMQIGSRRCILNPVSGDGEHADYVPRLMEARGFEVYKTQAAGDAVELGREAGRAEASEVAVCGGDGTVNEVVRGLNDAGHLDSVTLSVIPAGTANLLAGNIGVTDIQHGVEIADIGATRPVDVGVADEEPFLVSCIAGLPADASVSTPGDLKERFGTLAFLLTGAQEALRFDGLDITIAAVGEDGPFTWSGEATCLLVGNARKFVAEGGQANMEDGLLDVAIVEQMPTGNLVAEAIGQRLLALDTDGVTHVRADEITIAGHGKELTFSRDGELSTHETLSLSVRETTLTLRVGPGYEPDPV</sequence>
<organism evidence="6 7">
    <name type="scientific">Haloarcula marismortui ATCC 33800</name>
    <dbReference type="NCBI Taxonomy" id="662476"/>
    <lineage>
        <taxon>Archaea</taxon>
        <taxon>Methanobacteriati</taxon>
        <taxon>Methanobacteriota</taxon>
        <taxon>Stenosarchaea group</taxon>
        <taxon>Halobacteria</taxon>
        <taxon>Halobacteriales</taxon>
        <taxon>Haloarculaceae</taxon>
        <taxon>Haloarcula</taxon>
    </lineage>
</organism>
<gene>
    <name evidence="6" type="ORF">C436_13415</name>
</gene>
<dbReference type="PATRIC" id="fig|662476.7.peg.2681"/>
<dbReference type="InterPro" id="IPR045540">
    <property type="entry name" value="YegS/DAGK_C"/>
</dbReference>
<dbReference type="Proteomes" id="UP000011659">
    <property type="component" value="Unassembled WGS sequence"/>
</dbReference>
<name>M0JUV5_9EURY</name>
<keyword evidence="2" id="KW-0547">Nucleotide-binding</keyword>
<dbReference type="Pfam" id="PF00781">
    <property type="entry name" value="DAGK_cat"/>
    <property type="match status" value="1"/>
</dbReference>
<dbReference type="InterPro" id="IPR001206">
    <property type="entry name" value="Diacylglycerol_kinase_cat_dom"/>
</dbReference>
<feature type="domain" description="DAGKc" evidence="5">
    <location>
        <begin position="3"/>
        <end position="131"/>
    </location>
</feature>
<dbReference type="PANTHER" id="PTHR12358">
    <property type="entry name" value="SPHINGOSINE KINASE"/>
    <property type="match status" value="1"/>
</dbReference>
<dbReference type="AlphaFoldDB" id="M0JUV5"/>
<evidence type="ECO:0000313" key="7">
    <source>
        <dbReference type="Proteomes" id="UP000011659"/>
    </source>
</evidence>
<keyword evidence="4" id="KW-0067">ATP-binding</keyword>